<organism evidence="1 2">
    <name type="scientific">Leptospira selangorensis</name>
    <dbReference type="NCBI Taxonomy" id="2484982"/>
    <lineage>
        <taxon>Bacteria</taxon>
        <taxon>Pseudomonadati</taxon>
        <taxon>Spirochaetota</taxon>
        <taxon>Spirochaetia</taxon>
        <taxon>Leptospirales</taxon>
        <taxon>Leptospiraceae</taxon>
        <taxon>Leptospira</taxon>
    </lineage>
</organism>
<evidence type="ECO:0000313" key="2">
    <source>
        <dbReference type="Proteomes" id="UP000298057"/>
    </source>
</evidence>
<name>A0ABY2NET1_9LEPT</name>
<keyword evidence="2" id="KW-1185">Reference proteome</keyword>
<protein>
    <submittedName>
        <fullName evidence="1">Type II toxin-antitoxin system RelE/ParE family toxin</fullName>
    </submittedName>
</protein>
<dbReference type="Proteomes" id="UP000298057">
    <property type="component" value="Unassembled WGS sequence"/>
</dbReference>
<accession>A0ABY2NET1</accession>
<reference evidence="2" key="1">
    <citation type="journal article" date="2019" name="PLoS Negl. Trop. Dis.">
        <title>Revisiting the worldwide diversity of Leptospira species in the environment.</title>
        <authorList>
            <person name="Vincent A.T."/>
            <person name="Schiettekatte O."/>
            <person name="Bourhy P."/>
            <person name="Veyrier F.J."/>
            <person name="Picardeau M."/>
        </authorList>
    </citation>
    <scope>NUCLEOTIDE SEQUENCE [LARGE SCALE GENOMIC DNA]</scope>
    <source>
        <strain evidence="2">201702406</strain>
    </source>
</reference>
<evidence type="ECO:0000313" key="1">
    <source>
        <dbReference type="EMBL" id="TGM22822.1"/>
    </source>
</evidence>
<gene>
    <name evidence="1" type="ORF">EHQ82_06715</name>
</gene>
<dbReference type="InterPro" id="IPR009241">
    <property type="entry name" value="HigB-like"/>
</dbReference>
<proteinExistence type="predicted"/>
<sequence>MSTKWKILYFTEKADQPSEIEIFINSKNERNQAKIFAWLDKLAELGPNLPRPYSDLLIDGIHELRIKLSGSQIRILYFFCYKDYIILTNQFVKNTDKVPKAEINKAIKRRETFLQKYTEKILKELNL</sequence>
<dbReference type="EMBL" id="RQGU01000085">
    <property type="protein sequence ID" value="TGM22822.1"/>
    <property type="molecule type" value="Genomic_DNA"/>
</dbReference>
<dbReference type="Pfam" id="PF05973">
    <property type="entry name" value="Gp49"/>
    <property type="match status" value="1"/>
</dbReference>
<dbReference type="RefSeq" id="WP_135626717.1">
    <property type="nucleotide sequence ID" value="NZ_RQGU01000085.1"/>
</dbReference>
<comment type="caution">
    <text evidence="1">The sequence shown here is derived from an EMBL/GenBank/DDBJ whole genome shotgun (WGS) entry which is preliminary data.</text>
</comment>